<evidence type="ECO:0000313" key="2">
    <source>
        <dbReference type="EMBL" id="MBL1102049.1"/>
    </source>
</evidence>
<dbReference type="RefSeq" id="WP_201882158.1">
    <property type="nucleotide sequence ID" value="NZ_JAERRF010000037.1"/>
</dbReference>
<evidence type="ECO:0000313" key="3">
    <source>
        <dbReference type="Proteomes" id="UP000634229"/>
    </source>
</evidence>
<dbReference type="Pfam" id="PF00583">
    <property type="entry name" value="Acetyltransf_1"/>
    <property type="match status" value="1"/>
</dbReference>
<comment type="caution">
    <text evidence="2">The sequence shown here is derived from an EMBL/GenBank/DDBJ whole genome shotgun (WGS) entry which is preliminary data.</text>
</comment>
<feature type="domain" description="N-acetyltransferase" evidence="1">
    <location>
        <begin position="136"/>
        <end position="284"/>
    </location>
</feature>
<sequence>MFLKFLRAKATTYGLRLNGRATAGSVWVRPTLSTAQKQIREMFPEQYPGWVDRWTGYIESEDAPFRPWVGGSDEDLSRGAIPVQFQQLETENGGECPCGMRLQDVGDDDNVHRVHHANWALGVRVPKSLDWWGDLVVVTTQSPISWRKLAYQVARMPQREDNYDFPSWSHMGEPEATSDSYRAYLLKVDERIVGYVAAHDTNEHRRWDLADGSKYGVEDATLRPRIILIWVADAYRHRGIGTTLVQALATNFGCEVADVSWSTPVSAAGRRLARRLSPDGIWVS</sequence>
<dbReference type="CDD" id="cd04301">
    <property type="entry name" value="NAT_SF"/>
    <property type="match status" value="1"/>
</dbReference>
<name>A0ABS1NPN4_9ACTN</name>
<organism evidence="2 3">
    <name type="scientific">Streptomyces coffeae</name>
    <dbReference type="NCBI Taxonomy" id="621382"/>
    <lineage>
        <taxon>Bacteria</taxon>
        <taxon>Bacillati</taxon>
        <taxon>Actinomycetota</taxon>
        <taxon>Actinomycetes</taxon>
        <taxon>Kitasatosporales</taxon>
        <taxon>Streptomycetaceae</taxon>
        <taxon>Streptomyces</taxon>
    </lineage>
</organism>
<proteinExistence type="predicted"/>
<reference evidence="2 3" key="1">
    <citation type="submission" date="2021-01" db="EMBL/GenBank/DDBJ databases">
        <title>WGS of actinomycetes isolated from Thailand.</title>
        <authorList>
            <person name="Thawai C."/>
        </authorList>
    </citation>
    <scope>NUCLEOTIDE SEQUENCE [LARGE SCALE GENOMIC DNA]</scope>
    <source>
        <strain evidence="2 3">CA1R205</strain>
    </source>
</reference>
<evidence type="ECO:0000259" key="1">
    <source>
        <dbReference type="PROSITE" id="PS51186"/>
    </source>
</evidence>
<dbReference type="InterPro" id="IPR016181">
    <property type="entry name" value="Acyl_CoA_acyltransferase"/>
</dbReference>
<dbReference type="EMBL" id="JAERRF010000037">
    <property type="protein sequence ID" value="MBL1102049.1"/>
    <property type="molecule type" value="Genomic_DNA"/>
</dbReference>
<dbReference type="SUPFAM" id="SSF55729">
    <property type="entry name" value="Acyl-CoA N-acyltransferases (Nat)"/>
    <property type="match status" value="1"/>
</dbReference>
<dbReference type="PROSITE" id="PS51186">
    <property type="entry name" value="GNAT"/>
    <property type="match status" value="1"/>
</dbReference>
<dbReference type="Gene3D" id="3.40.630.30">
    <property type="match status" value="1"/>
</dbReference>
<protein>
    <submittedName>
        <fullName evidence="2">GNAT family N-acetyltransferase</fullName>
    </submittedName>
</protein>
<accession>A0ABS1NPN4</accession>
<gene>
    <name evidence="2" type="ORF">JK363_36590</name>
</gene>
<dbReference type="Proteomes" id="UP000634229">
    <property type="component" value="Unassembled WGS sequence"/>
</dbReference>
<keyword evidence="3" id="KW-1185">Reference proteome</keyword>
<dbReference type="InterPro" id="IPR000182">
    <property type="entry name" value="GNAT_dom"/>
</dbReference>